<evidence type="ECO:0000313" key="2">
    <source>
        <dbReference type="Proteomes" id="UP000823912"/>
    </source>
</evidence>
<dbReference type="Proteomes" id="UP000823912">
    <property type="component" value="Unassembled WGS sequence"/>
</dbReference>
<evidence type="ECO:0000313" key="1">
    <source>
        <dbReference type="EMBL" id="HIR71571.1"/>
    </source>
</evidence>
<dbReference type="EMBL" id="DVHM01000169">
    <property type="protein sequence ID" value="HIR71571.1"/>
    <property type="molecule type" value="Genomic_DNA"/>
</dbReference>
<dbReference type="AlphaFoldDB" id="A0A9D1EBN4"/>
<comment type="caution">
    <text evidence="1">The sequence shown here is derived from an EMBL/GenBank/DDBJ whole genome shotgun (WGS) entry which is preliminary data.</text>
</comment>
<proteinExistence type="predicted"/>
<reference evidence="1" key="2">
    <citation type="journal article" date="2021" name="PeerJ">
        <title>Extensive microbial diversity within the chicken gut microbiome revealed by metagenomics and culture.</title>
        <authorList>
            <person name="Gilroy R."/>
            <person name="Ravi A."/>
            <person name="Getino M."/>
            <person name="Pursley I."/>
            <person name="Horton D.L."/>
            <person name="Alikhan N.F."/>
            <person name="Baker D."/>
            <person name="Gharbi K."/>
            <person name="Hall N."/>
            <person name="Watson M."/>
            <person name="Adriaenssens E.M."/>
            <person name="Foster-Nyarko E."/>
            <person name="Jarju S."/>
            <person name="Secka A."/>
            <person name="Antonio M."/>
            <person name="Oren A."/>
            <person name="Chaudhuri R.R."/>
            <person name="La Ragione R."/>
            <person name="Hildebrand F."/>
            <person name="Pallen M.J."/>
        </authorList>
    </citation>
    <scope>NUCLEOTIDE SEQUENCE</scope>
    <source>
        <strain evidence="1">ChiSjej5B23-6657</strain>
    </source>
</reference>
<name>A0A9D1EBN4_9FIRM</name>
<protein>
    <submittedName>
        <fullName evidence="1">Uncharacterized protein</fullName>
    </submittedName>
</protein>
<accession>A0A9D1EBN4</accession>
<gene>
    <name evidence="1" type="ORF">IAA55_09860</name>
</gene>
<organism evidence="1 2">
    <name type="scientific">Candidatus Pullilachnospira gallistercoris</name>
    <dbReference type="NCBI Taxonomy" id="2840911"/>
    <lineage>
        <taxon>Bacteria</taxon>
        <taxon>Bacillati</taxon>
        <taxon>Bacillota</taxon>
        <taxon>Clostridia</taxon>
        <taxon>Lachnospirales</taxon>
        <taxon>Lachnospiraceae</taxon>
        <taxon>Lachnospiraceae incertae sedis</taxon>
        <taxon>Candidatus Pullilachnospira</taxon>
    </lineage>
</organism>
<reference evidence="1" key="1">
    <citation type="submission" date="2020-10" db="EMBL/GenBank/DDBJ databases">
        <authorList>
            <person name="Gilroy R."/>
        </authorList>
    </citation>
    <scope>NUCLEOTIDE SEQUENCE</scope>
    <source>
        <strain evidence="1">ChiSjej5B23-6657</strain>
    </source>
</reference>
<sequence>MQLWEHDEIIKKQTLEQGIRILMETYREDGHSREETFRKVQEKYQLTRQKTEEYMNQWWH</sequence>